<organism evidence="1 2">
    <name type="scientific">Carya illinoinensis</name>
    <name type="common">Pecan</name>
    <dbReference type="NCBI Taxonomy" id="32201"/>
    <lineage>
        <taxon>Eukaryota</taxon>
        <taxon>Viridiplantae</taxon>
        <taxon>Streptophyta</taxon>
        <taxon>Embryophyta</taxon>
        <taxon>Tracheophyta</taxon>
        <taxon>Spermatophyta</taxon>
        <taxon>Magnoliopsida</taxon>
        <taxon>eudicotyledons</taxon>
        <taxon>Gunneridae</taxon>
        <taxon>Pentapetalae</taxon>
        <taxon>rosids</taxon>
        <taxon>fabids</taxon>
        <taxon>Fagales</taxon>
        <taxon>Juglandaceae</taxon>
        <taxon>Carya</taxon>
    </lineage>
</organism>
<dbReference type="EMBL" id="MU228851">
    <property type="protein sequence ID" value="KAG6621649.1"/>
    <property type="molecule type" value="Genomic_DNA"/>
</dbReference>
<comment type="caution">
    <text evidence="1">The sequence shown here is derived from an EMBL/GenBank/DDBJ whole genome shotgun (WGS) entry which is preliminary data.</text>
</comment>
<sequence length="79" mass="8162">MKKRGSIDKSKSNGLLVGAQKLVSTSEAIRVPELAAEPVAKADFLVKFPVSVREPMPVDPTKVKVGAKMAAAGASIVGS</sequence>
<reference evidence="1" key="1">
    <citation type="submission" date="2021-01" db="EMBL/GenBank/DDBJ databases">
        <authorList>
            <person name="Lovell J.T."/>
            <person name="Bentley N."/>
            <person name="Bhattarai G."/>
            <person name="Jenkins J.W."/>
            <person name="Sreedasyam A."/>
            <person name="Alarcon Y."/>
            <person name="Bock C."/>
            <person name="Boston L."/>
            <person name="Carlson J."/>
            <person name="Cervantes K."/>
            <person name="Clermont K."/>
            <person name="Krom N."/>
            <person name="Kubenka K."/>
            <person name="Mamidi S."/>
            <person name="Mattison C."/>
            <person name="Monteros M."/>
            <person name="Pisani C."/>
            <person name="Plott C."/>
            <person name="Rajasekar S."/>
            <person name="Rhein H.S."/>
            <person name="Rohla C."/>
            <person name="Song M."/>
            <person name="Hilaire R.S."/>
            <person name="Shu S."/>
            <person name="Wells L."/>
            <person name="Wang X."/>
            <person name="Webber J."/>
            <person name="Heerema R.J."/>
            <person name="Klein P."/>
            <person name="Conner P."/>
            <person name="Grauke L."/>
            <person name="Grimwood J."/>
            <person name="Schmutz J."/>
            <person name="Randall J.J."/>
        </authorList>
    </citation>
    <scope>NUCLEOTIDE SEQUENCE</scope>
    <source>
        <tissue evidence="1">Leaf</tissue>
    </source>
</reference>
<dbReference type="Proteomes" id="UP000811246">
    <property type="component" value="Unassembled WGS sequence"/>
</dbReference>
<name>A0A922D3M5_CARIL</name>
<accession>A0A922D3M5</accession>
<evidence type="ECO:0000313" key="2">
    <source>
        <dbReference type="Proteomes" id="UP000811246"/>
    </source>
</evidence>
<evidence type="ECO:0000313" key="1">
    <source>
        <dbReference type="EMBL" id="KAG6621649.1"/>
    </source>
</evidence>
<dbReference type="AlphaFoldDB" id="A0A922D3M5"/>
<proteinExistence type="predicted"/>
<gene>
    <name evidence="1" type="ORF">I3842_Q006600</name>
</gene>
<protein>
    <submittedName>
        <fullName evidence="1">Uncharacterized protein</fullName>
    </submittedName>
</protein>